<reference evidence="2 3" key="1">
    <citation type="submission" date="2018-10" db="EMBL/GenBank/DDBJ databases">
        <title>Isolation of pseudouridimycin from Streptomyces albus DSM 40763.</title>
        <authorList>
            <person name="Rosenqvist P."/>
            <person name="Metsae-Ketelae M."/>
            <person name="Virta P."/>
        </authorList>
    </citation>
    <scope>NUCLEOTIDE SEQUENCE [LARGE SCALE GENOMIC DNA]</scope>
    <source>
        <strain evidence="2 3">DSM 40763</strain>
    </source>
</reference>
<dbReference type="InterPro" id="IPR036736">
    <property type="entry name" value="ACP-like_sf"/>
</dbReference>
<accession>A0A6C1C7I0</accession>
<dbReference type="GO" id="GO:0044550">
    <property type="term" value="P:secondary metabolite biosynthetic process"/>
    <property type="evidence" value="ECO:0007669"/>
    <property type="project" value="TreeGrafter"/>
</dbReference>
<dbReference type="PANTHER" id="PTHR45527">
    <property type="entry name" value="NONRIBOSOMAL PEPTIDE SYNTHETASE"/>
    <property type="match status" value="1"/>
</dbReference>
<evidence type="ECO:0000256" key="1">
    <source>
        <dbReference type="SAM" id="MobiDB-lite"/>
    </source>
</evidence>
<dbReference type="GO" id="GO:0043041">
    <property type="term" value="P:amino acid activation for nonribosomal peptide biosynthetic process"/>
    <property type="evidence" value="ECO:0007669"/>
    <property type="project" value="TreeGrafter"/>
</dbReference>
<organism evidence="2 3">
    <name type="scientific">Streptomyces albus</name>
    <dbReference type="NCBI Taxonomy" id="1888"/>
    <lineage>
        <taxon>Bacteria</taxon>
        <taxon>Bacillati</taxon>
        <taxon>Actinomycetota</taxon>
        <taxon>Actinomycetes</taxon>
        <taxon>Kitasatosporales</taxon>
        <taxon>Streptomycetaceae</taxon>
        <taxon>Streptomyces</taxon>
    </lineage>
</organism>
<dbReference type="PANTHER" id="PTHR45527:SF1">
    <property type="entry name" value="FATTY ACID SYNTHASE"/>
    <property type="match status" value="1"/>
</dbReference>
<protein>
    <submittedName>
        <fullName evidence="2">Acyl carrier protein</fullName>
    </submittedName>
</protein>
<comment type="caution">
    <text evidence="2">The sequence shown here is derived from an EMBL/GenBank/DDBJ whole genome shotgun (WGS) entry which is preliminary data.</text>
</comment>
<dbReference type="GO" id="GO:0031177">
    <property type="term" value="F:phosphopantetheine binding"/>
    <property type="evidence" value="ECO:0007669"/>
    <property type="project" value="TreeGrafter"/>
</dbReference>
<name>A0A6C1C7I0_9ACTN</name>
<dbReference type="RefSeq" id="WP_016472968.1">
    <property type="nucleotide sequence ID" value="NZ_BBQG01000015.1"/>
</dbReference>
<feature type="compositionally biased region" description="Basic and acidic residues" evidence="1">
    <location>
        <begin position="1"/>
        <end position="23"/>
    </location>
</feature>
<gene>
    <name evidence="2" type="ORF">D8771_26730</name>
</gene>
<dbReference type="SUPFAM" id="SSF47336">
    <property type="entry name" value="ACP-like"/>
    <property type="match status" value="1"/>
</dbReference>
<evidence type="ECO:0000313" key="2">
    <source>
        <dbReference type="EMBL" id="TGG77673.1"/>
    </source>
</evidence>
<dbReference type="GO" id="GO:0005737">
    <property type="term" value="C:cytoplasm"/>
    <property type="evidence" value="ECO:0007669"/>
    <property type="project" value="TreeGrafter"/>
</dbReference>
<feature type="region of interest" description="Disordered" evidence="1">
    <location>
        <begin position="1"/>
        <end position="29"/>
    </location>
</feature>
<dbReference type="Proteomes" id="UP000298111">
    <property type="component" value="Unassembled WGS sequence"/>
</dbReference>
<dbReference type="GeneID" id="75182202"/>
<sequence>MTGDVESGRYGRAGAERDTEERGGPLTPGEQRLAALWAGVLGVPAGRIGRTDNFFEIGGTSRAAVRLVLALGHRLSVDEFARTPVLAEQAGLLESRNATGPVPAAAAPAAAAAGPGAGG</sequence>
<dbReference type="EMBL" id="RCIY01000090">
    <property type="protein sequence ID" value="TGG77673.1"/>
    <property type="molecule type" value="Genomic_DNA"/>
</dbReference>
<dbReference type="Pfam" id="PF00550">
    <property type="entry name" value="PP-binding"/>
    <property type="match status" value="1"/>
</dbReference>
<proteinExistence type="predicted"/>
<dbReference type="PROSITE" id="PS50075">
    <property type="entry name" value="CARRIER"/>
    <property type="match status" value="1"/>
</dbReference>
<dbReference type="Gene3D" id="1.10.1200.10">
    <property type="entry name" value="ACP-like"/>
    <property type="match status" value="1"/>
</dbReference>
<dbReference type="AlphaFoldDB" id="A0A6C1C7I0"/>
<feature type="region of interest" description="Disordered" evidence="1">
    <location>
        <begin position="99"/>
        <end position="119"/>
    </location>
</feature>
<evidence type="ECO:0000313" key="3">
    <source>
        <dbReference type="Proteomes" id="UP000298111"/>
    </source>
</evidence>
<dbReference type="InterPro" id="IPR009081">
    <property type="entry name" value="PP-bd_ACP"/>
</dbReference>